<dbReference type="EMBL" id="AOKF01001783">
    <property type="protein sequence ID" value="EPN57161.1"/>
    <property type="molecule type" value="Genomic_DNA"/>
</dbReference>
<dbReference type="AlphaFoldDB" id="A0A656JVP5"/>
<organism evidence="1 2">
    <name type="scientific">Pseudomonas syringae pv. actinidiae ICMP 19096</name>
    <dbReference type="NCBI Taxonomy" id="1194405"/>
    <lineage>
        <taxon>Bacteria</taxon>
        <taxon>Pseudomonadati</taxon>
        <taxon>Pseudomonadota</taxon>
        <taxon>Gammaproteobacteria</taxon>
        <taxon>Pseudomonadales</taxon>
        <taxon>Pseudomonadaceae</taxon>
        <taxon>Pseudomonas</taxon>
        <taxon>Pseudomonas syringae</taxon>
    </lineage>
</organism>
<proteinExistence type="predicted"/>
<reference evidence="1 2" key="1">
    <citation type="journal article" date="2013" name="PLoS Pathog.">
        <title>Genomic analysis of the Kiwifruit pathogen Pseudomonas syringae pv. actinidiae provides insight into the origins of an emergent plant disease.</title>
        <authorList>
            <person name="McCann H.C."/>
            <person name="Rikkerink E.H."/>
            <person name="Bertels F."/>
            <person name="Fiers M."/>
            <person name="Lu A."/>
            <person name="Rees-George J."/>
            <person name="Andersen M.T."/>
            <person name="Gleave A.P."/>
            <person name="Haubold B."/>
            <person name="Wohlers M.W."/>
            <person name="Guttman D.S."/>
            <person name="Wang P.W."/>
            <person name="Straub C."/>
            <person name="Vanneste J.L."/>
            <person name="Rainey P.B."/>
            <person name="Templeton M.D."/>
        </authorList>
    </citation>
    <scope>NUCLEOTIDE SEQUENCE [LARGE SCALE GENOMIC DNA]</scope>
    <source>
        <strain evidence="1 2">ICMP 19096</strain>
    </source>
</reference>
<protein>
    <submittedName>
        <fullName evidence="1">Uncharacterized protein</fullName>
    </submittedName>
</protein>
<name>A0A656JVP5_PSESF</name>
<sequence length="32" mass="3372">KGALFDDSRQLSKLIGRPATPLSATISETLQG</sequence>
<accession>A0A656JVP5</accession>
<comment type="caution">
    <text evidence="1">The sequence shown here is derived from an EMBL/GenBank/DDBJ whole genome shotgun (WGS) entry which is preliminary data.</text>
</comment>
<evidence type="ECO:0000313" key="1">
    <source>
        <dbReference type="EMBL" id="EPN57161.1"/>
    </source>
</evidence>
<dbReference type="Proteomes" id="UP000018849">
    <property type="component" value="Unassembled WGS sequence"/>
</dbReference>
<gene>
    <name evidence="1" type="ORF">A245_20931</name>
</gene>
<feature type="non-terminal residue" evidence="1">
    <location>
        <position position="1"/>
    </location>
</feature>
<evidence type="ECO:0000313" key="2">
    <source>
        <dbReference type="Proteomes" id="UP000018849"/>
    </source>
</evidence>